<dbReference type="Pfam" id="PF04075">
    <property type="entry name" value="F420H2_quin_red"/>
    <property type="match status" value="1"/>
</dbReference>
<keyword evidence="2" id="KW-1185">Reference proteome</keyword>
<evidence type="ECO:0000313" key="2">
    <source>
        <dbReference type="Proteomes" id="UP001501035"/>
    </source>
</evidence>
<protein>
    <recommendedName>
        <fullName evidence="3">Nitroreductase family deazaflavin-dependent oxidoreductase</fullName>
    </recommendedName>
</protein>
<reference evidence="2" key="1">
    <citation type="journal article" date="2019" name="Int. J. Syst. Evol. Microbiol.">
        <title>The Global Catalogue of Microorganisms (GCM) 10K type strain sequencing project: providing services to taxonomists for standard genome sequencing and annotation.</title>
        <authorList>
            <consortium name="The Broad Institute Genomics Platform"/>
            <consortium name="The Broad Institute Genome Sequencing Center for Infectious Disease"/>
            <person name="Wu L."/>
            <person name="Ma J."/>
        </authorList>
    </citation>
    <scope>NUCLEOTIDE SEQUENCE [LARGE SCALE GENOMIC DNA]</scope>
    <source>
        <strain evidence="2">JCM 14234</strain>
    </source>
</reference>
<dbReference type="EMBL" id="BAAAVS010000051">
    <property type="protein sequence ID" value="GAA3043921.1"/>
    <property type="molecule type" value="Genomic_DNA"/>
</dbReference>
<evidence type="ECO:0000313" key="1">
    <source>
        <dbReference type="EMBL" id="GAA3043921.1"/>
    </source>
</evidence>
<gene>
    <name evidence="1" type="ORF">GCM10010528_24260</name>
</gene>
<organism evidence="1 2">
    <name type="scientific">Gordonia defluvii</name>
    <dbReference type="NCBI Taxonomy" id="283718"/>
    <lineage>
        <taxon>Bacteria</taxon>
        <taxon>Bacillati</taxon>
        <taxon>Actinomycetota</taxon>
        <taxon>Actinomycetes</taxon>
        <taxon>Mycobacteriales</taxon>
        <taxon>Gordoniaceae</taxon>
        <taxon>Gordonia</taxon>
    </lineage>
</organism>
<dbReference type="Gene3D" id="2.30.110.10">
    <property type="entry name" value="Electron Transport, Fmn-binding Protein, Chain A"/>
    <property type="match status" value="1"/>
</dbReference>
<dbReference type="Proteomes" id="UP001501035">
    <property type="component" value="Unassembled WGS sequence"/>
</dbReference>
<comment type="caution">
    <text evidence="1">The sequence shown here is derived from an EMBL/GenBank/DDBJ whole genome shotgun (WGS) entry which is preliminary data.</text>
</comment>
<accession>A0ABP6LJ25</accession>
<dbReference type="InterPro" id="IPR012349">
    <property type="entry name" value="Split_barrel_FMN-bd"/>
</dbReference>
<dbReference type="InterPro" id="IPR004378">
    <property type="entry name" value="F420H2_quin_Rdtase"/>
</dbReference>
<sequence>MTGSTHYIAPSSMDRAFNTVVRWLAQRGIGIAGSQALTVVGRTSGQSRTVPVNPLAVDGSVYLVAVRGETDWVRNARVAGSARLGRGRRQGRIGLTEVPDAQRAPVIAAYLRKWGWEVGRFLPGGVTAGAGIDELAAVAHLIPVFVVS</sequence>
<proteinExistence type="predicted"/>
<evidence type="ECO:0008006" key="3">
    <source>
        <dbReference type="Google" id="ProtNLM"/>
    </source>
</evidence>
<dbReference type="RefSeq" id="WP_290706515.1">
    <property type="nucleotide sequence ID" value="NZ_BAAAVS010000051.1"/>
</dbReference>
<name>A0ABP6LJ25_9ACTN</name>